<feature type="compositionally biased region" description="Basic and acidic residues" evidence="7">
    <location>
        <begin position="361"/>
        <end position="381"/>
    </location>
</feature>
<dbReference type="GO" id="GO:0016251">
    <property type="term" value="F:RNA polymerase II general transcription initiation factor activity"/>
    <property type="evidence" value="ECO:0007669"/>
    <property type="project" value="TreeGrafter"/>
</dbReference>
<dbReference type="GO" id="GO:0003677">
    <property type="term" value="F:DNA binding"/>
    <property type="evidence" value="ECO:0007669"/>
    <property type="project" value="TreeGrafter"/>
</dbReference>
<proteinExistence type="inferred from homology"/>
<keyword evidence="3" id="KW-0805">Transcription regulation</keyword>
<evidence type="ECO:0000256" key="2">
    <source>
        <dbReference type="ARBA" id="ARBA00006178"/>
    </source>
</evidence>
<dbReference type="InterPro" id="IPR009072">
    <property type="entry name" value="Histone-fold"/>
</dbReference>
<dbReference type="FunFam" id="1.10.20.10:FF:000015">
    <property type="entry name" value="Transcription initiation factor TFIID subunit 4B"/>
    <property type="match status" value="1"/>
</dbReference>
<dbReference type="Gene3D" id="1.10.20.10">
    <property type="entry name" value="Histone, subunit A"/>
    <property type="match status" value="1"/>
</dbReference>
<dbReference type="InterPro" id="IPR007900">
    <property type="entry name" value="TAF4_C"/>
</dbReference>
<feature type="region of interest" description="Disordered" evidence="7">
    <location>
        <begin position="418"/>
        <end position="463"/>
    </location>
</feature>
<evidence type="ECO:0000256" key="3">
    <source>
        <dbReference type="ARBA" id="ARBA00023015"/>
    </source>
</evidence>
<comment type="similarity">
    <text evidence="2">Belongs to the TAF4 family.</text>
</comment>
<comment type="function">
    <text evidence="6">TAFs are components of the transcription factor IID (TFIID) complex that is essential for mediating regulation of RNA polymerase transcription.</text>
</comment>
<dbReference type="EMBL" id="CAMGYJ010000007">
    <property type="protein sequence ID" value="CAI0451829.1"/>
    <property type="molecule type" value="Genomic_DNA"/>
</dbReference>
<keyword evidence="10" id="KW-1185">Reference proteome</keyword>
<evidence type="ECO:0000256" key="6">
    <source>
        <dbReference type="ARBA" id="ARBA00058775"/>
    </source>
</evidence>
<comment type="subcellular location">
    <subcellularLocation>
        <location evidence="1">Nucleus</location>
    </subcellularLocation>
</comment>
<protein>
    <recommendedName>
        <fullName evidence="8">Transcription initiation factor TFIID component TAF4 C-terminal domain-containing protein</fullName>
    </recommendedName>
</protein>
<dbReference type="AlphaFoldDB" id="A0AAV0MZT0"/>
<dbReference type="PANTHER" id="PTHR15138:SF14">
    <property type="entry name" value="TRANSCRIPTION INITIATION FACTOR TFIID SUBUNIT 4"/>
    <property type="match status" value="1"/>
</dbReference>
<organism evidence="9 10">
    <name type="scientific">Linum tenue</name>
    <dbReference type="NCBI Taxonomy" id="586396"/>
    <lineage>
        <taxon>Eukaryota</taxon>
        <taxon>Viridiplantae</taxon>
        <taxon>Streptophyta</taxon>
        <taxon>Embryophyta</taxon>
        <taxon>Tracheophyta</taxon>
        <taxon>Spermatophyta</taxon>
        <taxon>Magnoliopsida</taxon>
        <taxon>eudicotyledons</taxon>
        <taxon>Gunneridae</taxon>
        <taxon>Pentapetalae</taxon>
        <taxon>rosids</taxon>
        <taxon>fabids</taxon>
        <taxon>Malpighiales</taxon>
        <taxon>Linaceae</taxon>
        <taxon>Linum</taxon>
    </lineage>
</organism>
<evidence type="ECO:0000256" key="1">
    <source>
        <dbReference type="ARBA" id="ARBA00004123"/>
    </source>
</evidence>
<feature type="region of interest" description="Disordered" evidence="7">
    <location>
        <begin position="169"/>
        <end position="203"/>
    </location>
</feature>
<dbReference type="GO" id="GO:0046982">
    <property type="term" value="F:protein heterodimerization activity"/>
    <property type="evidence" value="ECO:0007669"/>
    <property type="project" value="InterPro"/>
</dbReference>
<evidence type="ECO:0000313" key="10">
    <source>
        <dbReference type="Proteomes" id="UP001154282"/>
    </source>
</evidence>
<feature type="domain" description="Transcription initiation factor TFIID component TAF4 C-terminal" evidence="8">
    <location>
        <begin position="212"/>
        <end position="486"/>
    </location>
</feature>
<evidence type="ECO:0000256" key="5">
    <source>
        <dbReference type="ARBA" id="ARBA00023242"/>
    </source>
</evidence>
<accession>A0AAV0MZT0</accession>
<keyword evidence="5" id="KW-0539">Nucleus</keyword>
<reference evidence="9" key="1">
    <citation type="submission" date="2022-08" db="EMBL/GenBank/DDBJ databases">
        <authorList>
            <person name="Gutierrez-Valencia J."/>
        </authorList>
    </citation>
    <scope>NUCLEOTIDE SEQUENCE</scope>
</reference>
<sequence>MRCRRELRRRPHKRFPPLPSSRATSALVLEGRILMVCNTMCMMYTTITLRGVANAAMPSRKNPSWTSTRRNGVISIPPPLIFQAMAAAGNRRGQELLGVPVLPFSSYACRSLAWILLLDLETWDPGGPCYRSLTVLWSADGFGHFPWKIASMESVNGDAVDFGKKNAVQEAPPKKPSFGQKKQLEAVGSSPAPASKKQKVSGALSDKSIDQLNDVTAVSGVNLQKEEEQLFSTNKEDSRVSKASRRAVQEDEERLILQKTPLQKKVAEIMSKCGLKNASNDVEKCLSLSVEERVRSLISNMIRMSKQRIDLEKARHKTVVTSDVRQQLVVMNQKAKDEWDRKLAEAELRRVNEPDTGNGAEGDKETEGGRGKAPKLSKEEDVKMRTRAANMMAARAAVGGDDLMSKWKLILQARQNREGGHETAFSPQSANKDGSCKPQSFCGRNGVQDGTTKRFGSGSFGGKKFGRSQVAGAQLMEVRSLTIKDVDMIGGWNERPSAVKVDSDV</sequence>
<evidence type="ECO:0000313" key="9">
    <source>
        <dbReference type="EMBL" id="CAI0451829.1"/>
    </source>
</evidence>
<comment type="caution">
    <text evidence="9">The sequence shown here is derived from an EMBL/GenBank/DDBJ whole genome shotgun (WGS) entry which is preliminary data.</text>
</comment>
<dbReference type="PANTHER" id="PTHR15138">
    <property type="entry name" value="TRANSCRIPTION INITIATION FACTOR TFIID SUBUNIT 4"/>
    <property type="match status" value="1"/>
</dbReference>
<evidence type="ECO:0000259" key="8">
    <source>
        <dbReference type="Pfam" id="PF05236"/>
    </source>
</evidence>
<feature type="region of interest" description="Disordered" evidence="7">
    <location>
        <begin position="347"/>
        <end position="381"/>
    </location>
</feature>
<keyword evidence="4" id="KW-0804">Transcription</keyword>
<dbReference type="Pfam" id="PF05236">
    <property type="entry name" value="TAF4"/>
    <property type="match status" value="1"/>
</dbReference>
<dbReference type="GO" id="GO:0006367">
    <property type="term" value="P:transcription initiation at RNA polymerase II promoter"/>
    <property type="evidence" value="ECO:0007669"/>
    <property type="project" value="TreeGrafter"/>
</dbReference>
<gene>
    <name evidence="9" type="ORF">LITE_LOCUS31004</name>
</gene>
<dbReference type="CDD" id="cd08045">
    <property type="entry name" value="HFD_TAF4"/>
    <property type="match status" value="1"/>
</dbReference>
<dbReference type="Proteomes" id="UP001154282">
    <property type="component" value="Unassembled WGS sequence"/>
</dbReference>
<evidence type="ECO:0000256" key="7">
    <source>
        <dbReference type="SAM" id="MobiDB-lite"/>
    </source>
</evidence>
<dbReference type="GO" id="GO:0005669">
    <property type="term" value="C:transcription factor TFIID complex"/>
    <property type="evidence" value="ECO:0007669"/>
    <property type="project" value="InterPro"/>
</dbReference>
<evidence type="ECO:0000256" key="4">
    <source>
        <dbReference type="ARBA" id="ARBA00023163"/>
    </source>
</evidence>
<name>A0AAV0MZT0_9ROSI</name>
<dbReference type="InterPro" id="IPR045144">
    <property type="entry name" value="TAF4"/>
</dbReference>